<dbReference type="EMBL" id="CP080034">
    <property type="protein sequence ID" value="QYC09257.1"/>
    <property type="molecule type" value="Genomic_DNA"/>
</dbReference>
<keyword evidence="5" id="KW-1185">Reference proteome</keyword>
<protein>
    <submittedName>
        <fullName evidence="4">CsbD family protein</fullName>
    </submittedName>
</protein>
<sequence>MTDEQINGAASQVQGKAQKAFGKLVGDQKLEVEGAYNDAKGKSLEQFGKAMDAVDRLVEKAPENYRPKAREVAAAAREKPLLTTLSVAGVGLLLAGIVSRGLRRR</sequence>
<dbReference type="InterPro" id="IPR008462">
    <property type="entry name" value="CsbD"/>
</dbReference>
<dbReference type="Proteomes" id="UP000824334">
    <property type="component" value="Chromosome"/>
</dbReference>
<dbReference type="Gene3D" id="1.10.1470.10">
    <property type="entry name" value="YjbJ"/>
    <property type="match status" value="1"/>
</dbReference>
<feature type="transmembrane region" description="Helical" evidence="2">
    <location>
        <begin position="81"/>
        <end position="102"/>
    </location>
</feature>
<dbReference type="RefSeq" id="WP_201096476.1">
    <property type="nucleotide sequence ID" value="NZ_BAAAEE010000003.1"/>
</dbReference>
<keyword evidence="2" id="KW-1133">Transmembrane helix</keyword>
<dbReference type="Pfam" id="PF05532">
    <property type="entry name" value="CsbD"/>
    <property type="match status" value="1"/>
</dbReference>
<dbReference type="InterPro" id="IPR036629">
    <property type="entry name" value="YjbJ_sf"/>
</dbReference>
<keyword evidence="2" id="KW-0812">Transmembrane</keyword>
<evidence type="ECO:0000256" key="2">
    <source>
        <dbReference type="SAM" id="Phobius"/>
    </source>
</evidence>
<comment type="similarity">
    <text evidence="1">Belongs to the UPF0337 (CsbD) family.</text>
</comment>
<evidence type="ECO:0000259" key="3">
    <source>
        <dbReference type="Pfam" id="PF05532"/>
    </source>
</evidence>
<gene>
    <name evidence="4" type="ORF">KWG56_11620</name>
</gene>
<proteinExistence type="inferred from homology"/>
<dbReference type="GeneID" id="94375922"/>
<evidence type="ECO:0000313" key="5">
    <source>
        <dbReference type="Proteomes" id="UP000824334"/>
    </source>
</evidence>
<evidence type="ECO:0000313" key="4">
    <source>
        <dbReference type="EMBL" id="QYC09257.1"/>
    </source>
</evidence>
<dbReference type="SUPFAM" id="SSF69047">
    <property type="entry name" value="Hypothetical protein YjbJ"/>
    <property type="match status" value="1"/>
</dbReference>
<name>A0ABX8TGM8_9CAUL</name>
<accession>A0ABX8TGM8</accession>
<organism evidence="4 5">
    <name type="scientific">Brevundimonas nasdae</name>
    <dbReference type="NCBI Taxonomy" id="172043"/>
    <lineage>
        <taxon>Bacteria</taxon>
        <taxon>Pseudomonadati</taxon>
        <taxon>Pseudomonadota</taxon>
        <taxon>Alphaproteobacteria</taxon>
        <taxon>Caulobacterales</taxon>
        <taxon>Caulobacteraceae</taxon>
        <taxon>Brevundimonas</taxon>
    </lineage>
</organism>
<keyword evidence="2" id="KW-0472">Membrane</keyword>
<evidence type="ECO:0000256" key="1">
    <source>
        <dbReference type="ARBA" id="ARBA00009129"/>
    </source>
</evidence>
<reference evidence="4 5" key="1">
    <citation type="submission" date="2021-07" db="EMBL/GenBank/DDBJ databases">
        <title>Isolation and characterization of bacteria from a gold mining with a capacity of golden bioaccumulation.</title>
        <authorList>
            <person name="Yang X.J."/>
        </authorList>
    </citation>
    <scope>NUCLEOTIDE SEQUENCE [LARGE SCALE GENOMIC DNA]</scope>
    <source>
        <strain evidence="4 5">Au29</strain>
    </source>
</reference>
<feature type="domain" description="CsbD-like" evidence="3">
    <location>
        <begin position="4"/>
        <end position="55"/>
    </location>
</feature>